<name>A0A6M8BBF5_9CYAN</name>
<dbReference type="Proteomes" id="UP000505210">
    <property type="component" value="Chromosome"/>
</dbReference>
<proteinExistence type="predicted"/>
<reference evidence="1 2" key="1">
    <citation type="submission" date="2020-05" db="EMBL/GenBank/DDBJ databases">
        <title>Complete genome sequence of of a novel Thermoleptolyngbya strain isolated from hot springs of Ganzi, Sichuan China.</title>
        <authorList>
            <person name="Tang J."/>
            <person name="Daroch M."/>
            <person name="Li L."/>
            <person name="Waleron K."/>
            <person name="Waleron M."/>
            <person name="Waleron M."/>
        </authorList>
    </citation>
    <scope>NUCLEOTIDE SEQUENCE [LARGE SCALE GENOMIC DNA]</scope>
    <source>
        <strain evidence="1 2">PKUAC-SCTA183</strain>
    </source>
</reference>
<evidence type="ECO:0000313" key="2">
    <source>
        <dbReference type="Proteomes" id="UP000505210"/>
    </source>
</evidence>
<dbReference type="EMBL" id="CP053661">
    <property type="protein sequence ID" value="QKD80891.1"/>
    <property type="molecule type" value="Genomic_DNA"/>
</dbReference>
<dbReference type="KEGG" id="theu:HPC62_00735"/>
<dbReference type="RefSeq" id="WP_172353319.1">
    <property type="nucleotide sequence ID" value="NZ_CP053661.1"/>
</dbReference>
<keyword evidence="2" id="KW-1185">Reference proteome</keyword>
<evidence type="ECO:0000313" key="1">
    <source>
        <dbReference type="EMBL" id="QKD80891.1"/>
    </source>
</evidence>
<sequence length="185" mass="20129">MNAICRWSPQNKTSFRDLWSPVRFSLVAASVLTLVIGAANRAIANPELAPSATDADDIEEINTSITQDYMPAIIYLPDPNTQELVPQSVLVTADEPVAGAVTQIVESYEGQDVGITGYEVNVNEAAKEAEINFAVNNPRGGRAFQSLSSANQYCLFEAIRETLLTQPSYGIQQVIFQANSVDFDI</sequence>
<accession>A0A6M8BBF5</accession>
<evidence type="ECO:0008006" key="3">
    <source>
        <dbReference type="Google" id="ProtNLM"/>
    </source>
</evidence>
<gene>
    <name evidence="1" type="ORF">HPC62_00735</name>
</gene>
<dbReference type="AlphaFoldDB" id="A0A6M8BBF5"/>
<protein>
    <recommendedName>
        <fullName evidence="3">GerMN domain-containing protein</fullName>
    </recommendedName>
</protein>
<organism evidence="1 2">
    <name type="scientific">Thermoleptolyngbya sichuanensis A183</name>
    <dbReference type="NCBI Taxonomy" id="2737172"/>
    <lineage>
        <taxon>Bacteria</taxon>
        <taxon>Bacillati</taxon>
        <taxon>Cyanobacteriota</taxon>
        <taxon>Cyanophyceae</taxon>
        <taxon>Oculatellales</taxon>
        <taxon>Oculatellaceae</taxon>
        <taxon>Thermoleptolyngbya</taxon>
        <taxon>Thermoleptolyngbya sichuanensis</taxon>
    </lineage>
</organism>